<proteinExistence type="predicted"/>
<accession>A0A2M9R2T7</accession>
<sequence length="160" mass="18457">MKQILLLVFLSLFLTGCKDHSKTIPDEQELLRKELHTINWNEVDVYPTYENCDTIIDTQKNLACFFYIFNEDISSLLKQDSLLQTRKFHSVDSLPIEVTVYPNAAVELKLYRENSKFEPETVGTIDSLLFIKSAQLQPVQPAIKRDVPVKTKFLVKVGIH</sequence>
<dbReference type="OrthoDB" id="1191002at2"/>
<dbReference type="RefSeq" id="WP_100676743.1">
    <property type="nucleotide sequence ID" value="NZ_NIPO01000001.1"/>
</dbReference>
<dbReference type="AlphaFoldDB" id="A0A2M9R2T7"/>
<keyword evidence="2" id="KW-1185">Reference proteome</keyword>
<dbReference type="Proteomes" id="UP000231960">
    <property type="component" value="Unassembled WGS sequence"/>
</dbReference>
<organism evidence="1 2">
    <name type="scientific">Avrilella dinanensis</name>
    <dbReference type="NCBI Taxonomy" id="2008672"/>
    <lineage>
        <taxon>Bacteria</taxon>
        <taxon>Pseudomonadati</taxon>
        <taxon>Bacteroidota</taxon>
        <taxon>Flavobacteriia</taxon>
        <taxon>Flavobacteriales</taxon>
        <taxon>Flavobacteriaceae</taxon>
        <taxon>Avrilella</taxon>
    </lineage>
</organism>
<evidence type="ECO:0008006" key="3">
    <source>
        <dbReference type="Google" id="ProtNLM"/>
    </source>
</evidence>
<reference evidence="1 2" key="1">
    <citation type="submission" date="2017-06" db="EMBL/GenBank/DDBJ databases">
        <title>Description of Avrilella dinanensis gen. nov. sp. nov.</title>
        <authorList>
            <person name="Leyer C."/>
            <person name="Sassi M."/>
            <person name="Minet J."/>
            <person name="Kayal S."/>
            <person name="Cattoir V."/>
        </authorList>
    </citation>
    <scope>NUCLEOTIDE SEQUENCE [LARGE SCALE GENOMIC DNA]</scope>
    <source>
        <strain evidence="1 2">UR159</strain>
    </source>
</reference>
<name>A0A2M9R2T7_9FLAO</name>
<dbReference type="EMBL" id="NIPO01000001">
    <property type="protein sequence ID" value="PJR03174.1"/>
    <property type="molecule type" value="Genomic_DNA"/>
</dbReference>
<comment type="caution">
    <text evidence="1">The sequence shown here is derived from an EMBL/GenBank/DDBJ whole genome shotgun (WGS) entry which is preliminary data.</text>
</comment>
<protein>
    <recommendedName>
        <fullName evidence="3">Lipoprotein</fullName>
    </recommendedName>
</protein>
<gene>
    <name evidence="1" type="ORF">CDL10_00685</name>
</gene>
<evidence type="ECO:0000313" key="1">
    <source>
        <dbReference type="EMBL" id="PJR03174.1"/>
    </source>
</evidence>
<evidence type="ECO:0000313" key="2">
    <source>
        <dbReference type="Proteomes" id="UP000231960"/>
    </source>
</evidence>
<dbReference type="PROSITE" id="PS51257">
    <property type="entry name" value="PROKAR_LIPOPROTEIN"/>
    <property type="match status" value="1"/>
</dbReference>